<reference evidence="1 2" key="1">
    <citation type="journal article" date="2019" name="Nat. Med.">
        <title>A library of human gut bacterial isolates paired with longitudinal multiomics data enables mechanistic microbiome research.</title>
        <authorList>
            <person name="Poyet M."/>
            <person name="Groussin M."/>
            <person name="Gibbons S.M."/>
            <person name="Avila-Pacheco J."/>
            <person name="Jiang X."/>
            <person name="Kearney S.M."/>
            <person name="Perrotta A.R."/>
            <person name="Berdy B."/>
            <person name="Zhao S."/>
            <person name="Lieberman T.D."/>
            <person name="Swanson P.K."/>
            <person name="Smith M."/>
            <person name="Roesemann S."/>
            <person name="Alexander J.E."/>
            <person name="Rich S.A."/>
            <person name="Livny J."/>
            <person name="Vlamakis H."/>
            <person name="Clish C."/>
            <person name="Bullock K."/>
            <person name="Deik A."/>
            <person name="Scott J."/>
            <person name="Pierce K.A."/>
            <person name="Xavier R.J."/>
            <person name="Alm E.J."/>
        </authorList>
    </citation>
    <scope>NUCLEOTIDE SEQUENCE [LARGE SCALE GENOMIC DNA]</scope>
    <source>
        <strain evidence="1 2">BIOML-A19</strain>
    </source>
</reference>
<comment type="caution">
    <text evidence="1">The sequence shown here is derived from an EMBL/GenBank/DDBJ whole genome shotgun (WGS) entry which is preliminary data.</text>
</comment>
<proteinExistence type="predicted"/>
<name>A0A9P4AB17_9BACE</name>
<dbReference type="EMBL" id="VVYD01000001">
    <property type="protein sequence ID" value="KAA5504238.1"/>
    <property type="molecule type" value="Genomic_DNA"/>
</dbReference>
<dbReference type="InterPro" id="IPR024363">
    <property type="entry name" value="DUF3853"/>
</dbReference>
<dbReference type="Pfam" id="PF12964">
    <property type="entry name" value="DUF3853"/>
    <property type="match status" value="1"/>
</dbReference>
<dbReference type="AlphaFoldDB" id="A0A9P4AB17"/>
<dbReference type="Proteomes" id="UP000368418">
    <property type="component" value="Unassembled WGS sequence"/>
</dbReference>
<evidence type="ECO:0000313" key="1">
    <source>
        <dbReference type="EMBL" id="KAA5504238.1"/>
    </source>
</evidence>
<organism evidence="1 2">
    <name type="scientific">Bacteroides caccae</name>
    <dbReference type="NCBI Taxonomy" id="47678"/>
    <lineage>
        <taxon>Bacteria</taxon>
        <taxon>Pseudomonadati</taxon>
        <taxon>Bacteroidota</taxon>
        <taxon>Bacteroidia</taxon>
        <taxon>Bacteroidales</taxon>
        <taxon>Bacteroidaceae</taxon>
        <taxon>Bacteroides</taxon>
    </lineage>
</organism>
<sequence length="100" mass="11315">MTGIERRFSDDTRLIDLTVGELKTLIESLAPKTQVIEEKKYVYGYKGLASLLNCSICAAKNLKLSGKIDKAIIQEGRKIVVDTQLVFELLQKTNNDRRSR</sequence>
<accession>A0A9P4AB17</accession>
<protein>
    <submittedName>
        <fullName evidence="1">DUF3853 family protein</fullName>
    </submittedName>
</protein>
<gene>
    <name evidence="1" type="ORF">F2Y31_03150</name>
</gene>
<dbReference type="RefSeq" id="WP_149883133.1">
    <property type="nucleotide sequence ID" value="NZ_CACRTB010000007.1"/>
</dbReference>
<evidence type="ECO:0000313" key="2">
    <source>
        <dbReference type="Proteomes" id="UP000368418"/>
    </source>
</evidence>